<dbReference type="GO" id="GO:0003676">
    <property type="term" value="F:nucleic acid binding"/>
    <property type="evidence" value="ECO:0007669"/>
    <property type="project" value="InterPro"/>
</dbReference>
<dbReference type="SUPFAM" id="SSF53098">
    <property type="entry name" value="Ribonuclease H-like"/>
    <property type="match status" value="1"/>
</dbReference>
<sequence>MLGTPTQYLCDCLDWRVRLPSICIVIGANGYAYPDNAAKDEDSKCWPACCRIIRRGKGVRVGRGRMGKRPREDNDEHVDDLYGQGNDQGMRANRGVEGVNGNVEGVNGGVEGATNFSMIIAQQLHNLLLATLAQEFLACNLKEYDGKGGAVVLTRWIKKMENVFMMIEEFCPSYEMQKLETEFWNHAMVGADHAAYTDRFHELARLAPHLVSRGSGSECVVLVNDFHRLIYDRHECMILMLLSRSVIVLQRSPKKESVLGNNGDEHLEDAPSKENHKEGLEIKDDMGLEDDQFDKPQAYNGRKREVFEIRAPFIGFVHHVAATGDRVSYFSKTEAAKGHTNSRDRTSCYLGKKHNSPRYHIESEDGNPARANVKEALGRSYALSWKPCKGDSLNLHDHSKTRWCHVVASTVLRGYLIVSTRRHTNTWLIAIGIWTIIISMSSTTVGNKMHKAFPLPLISSHCQKKFPLLVRKVPLLKRRDATAERIALLLKTEMEHSNTTPAKIPILDTGKYEQWKFRIQQYLQNEHYALWEVIKFGDSYEVPKESAATGSASDEKKGRTIAITTEDMQKRRNNVKARTTLLLALSDEHQLRFSKYKMDQELWAAILKTFSGNEATRKTKKNLLKQQYGNFKAKGKETLAPEWLMHTIVWRNRSDLDTMSLDDLYNHLKVYEPEVQKKSDYQNIAFISSSKNSSGNEEDNNTSVPTASTQVSPAGPTVTPASISLDTACAYTTSQSNGSQIKYEDINQIDEDDIEEMDIKRDNYKQGSKVEEQAPKALMAINRVGWEWSYMENDEENHALVADEEAPTEFALMAKTSTDSEVFDNSLCSKACLSQVEGRLVEFKDQEIKFCEKIKGLESVECKTNRIENLTNELETLKKEKEGLESKLTGFKSATKDLDNLIGSQRSEKIKEGLGYSAVPPPAQVYCPYKKDISSSASKNGDSTGSILSKPEIKFVKPADSPTVVKTYKKETVRKPTVKYAELYRKTSKSSNACYNYSSVDHLSYDYDKWVDHGRSWAKNNNTHKSRTPRIVFYKTGRPPMRTNRPYMNAAQLKRTSFYKPAHSYLNRPFQRTSAVRSQFRGPRVLIVNRKFPTVNKKFPTSNSRFSTADVDNKGTAVKASACWIWKPTQNLSNKGPNSNSVSVMSKKYTQGGCKITGKGTIKTGKLEFKNVYFVKDLKLGHLNIKTMNKLVRHNLVRGLPSKCFENDHTYVACLKGKQHKASCKTKLVNSVTKPLHTLRMDLFGPTSISSLNHKWYCLVVTDDFSRFTWTFFLKTKDETSGILRNFITEIENLKELRVKIIRCDNKGEFRNMEMNDFCSRKGIKREFSNARTPQQNRVAERRNRTLIELARTMLADAKLPVTFWAKAVNTACYVQNMVLVNKSQNKTPYELFNGRTPAIGFLKPFGCHVIILNTLDNLGKFEAKGDEGYFIGCSMSSKALEVLYLTDL</sequence>
<name>A0A6L2M9R2_TANCI</name>
<organism evidence="4">
    <name type="scientific">Tanacetum cinerariifolium</name>
    <name type="common">Dalmatian daisy</name>
    <name type="synonym">Chrysanthemum cinerariifolium</name>
    <dbReference type="NCBI Taxonomy" id="118510"/>
    <lineage>
        <taxon>Eukaryota</taxon>
        <taxon>Viridiplantae</taxon>
        <taxon>Streptophyta</taxon>
        <taxon>Embryophyta</taxon>
        <taxon>Tracheophyta</taxon>
        <taxon>Spermatophyta</taxon>
        <taxon>Magnoliopsida</taxon>
        <taxon>eudicotyledons</taxon>
        <taxon>Gunneridae</taxon>
        <taxon>Pentapetalae</taxon>
        <taxon>asterids</taxon>
        <taxon>campanulids</taxon>
        <taxon>Asterales</taxon>
        <taxon>Asteraceae</taxon>
        <taxon>Asteroideae</taxon>
        <taxon>Anthemideae</taxon>
        <taxon>Anthemidinae</taxon>
        <taxon>Tanacetum</taxon>
    </lineage>
</organism>
<dbReference type="Pfam" id="PF00665">
    <property type="entry name" value="rve"/>
    <property type="match status" value="1"/>
</dbReference>
<feature type="domain" description="Integrase catalytic" evidence="3">
    <location>
        <begin position="1231"/>
        <end position="1397"/>
    </location>
</feature>
<gene>
    <name evidence="4" type="ORF">Tci_042626</name>
</gene>
<protein>
    <submittedName>
        <fullName evidence="4">Retrovirus-related Pol polyprotein from transposon TNT 1-94</fullName>
    </submittedName>
</protein>
<evidence type="ECO:0000313" key="4">
    <source>
        <dbReference type="EMBL" id="GEU70648.1"/>
    </source>
</evidence>
<accession>A0A6L2M9R2</accession>
<reference evidence="4" key="1">
    <citation type="journal article" date="2019" name="Sci. Rep.">
        <title>Draft genome of Tanacetum cinerariifolium, the natural source of mosquito coil.</title>
        <authorList>
            <person name="Yamashiro T."/>
            <person name="Shiraishi A."/>
            <person name="Satake H."/>
            <person name="Nakayama K."/>
        </authorList>
    </citation>
    <scope>NUCLEOTIDE SEQUENCE</scope>
</reference>
<dbReference type="GO" id="GO:0015074">
    <property type="term" value="P:DNA integration"/>
    <property type="evidence" value="ECO:0007669"/>
    <property type="project" value="InterPro"/>
</dbReference>
<dbReference type="EMBL" id="BKCJ010006156">
    <property type="protein sequence ID" value="GEU70648.1"/>
    <property type="molecule type" value="Genomic_DNA"/>
</dbReference>
<comment type="caution">
    <text evidence="4">The sequence shown here is derived from an EMBL/GenBank/DDBJ whole genome shotgun (WGS) entry which is preliminary data.</text>
</comment>
<dbReference type="PANTHER" id="PTHR42648">
    <property type="entry name" value="TRANSPOSASE, PUTATIVE-RELATED"/>
    <property type="match status" value="1"/>
</dbReference>
<dbReference type="InterPro" id="IPR039537">
    <property type="entry name" value="Retrotran_Ty1/copia-like"/>
</dbReference>
<keyword evidence="1" id="KW-0175">Coiled coil</keyword>
<evidence type="ECO:0000259" key="3">
    <source>
        <dbReference type="PROSITE" id="PS50994"/>
    </source>
</evidence>
<dbReference type="PROSITE" id="PS50994">
    <property type="entry name" value="INTEGRASE"/>
    <property type="match status" value="1"/>
</dbReference>
<feature type="region of interest" description="Disordered" evidence="2">
    <location>
        <begin position="256"/>
        <end position="276"/>
    </location>
</feature>
<feature type="region of interest" description="Disordered" evidence="2">
    <location>
        <begin position="689"/>
        <end position="719"/>
    </location>
</feature>
<feature type="coiled-coil region" evidence="1">
    <location>
        <begin position="860"/>
        <end position="894"/>
    </location>
</feature>
<proteinExistence type="predicted"/>
<dbReference type="InterPro" id="IPR036397">
    <property type="entry name" value="RNaseH_sf"/>
</dbReference>
<evidence type="ECO:0000256" key="1">
    <source>
        <dbReference type="SAM" id="Coils"/>
    </source>
</evidence>
<feature type="compositionally biased region" description="Polar residues" evidence="2">
    <location>
        <begin position="689"/>
        <end position="712"/>
    </location>
</feature>
<dbReference type="PANTHER" id="PTHR42648:SF32">
    <property type="entry name" value="RIBONUCLEASE H-LIKE DOMAIN, GAG-PRE-INTEGRASE DOMAIN PROTEIN-RELATED"/>
    <property type="match status" value="1"/>
</dbReference>
<dbReference type="Gene3D" id="3.30.420.10">
    <property type="entry name" value="Ribonuclease H-like superfamily/Ribonuclease H"/>
    <property type="match status" value="1"/>
</dbReference>
<evidence type="ECO:0000256" key="2">
    <source>
        <dbReference type="SAM" id="MobiDB-lite"/>
    </source>
</evidence>
<dbReference type="InterPro" id="IPR001584">
    <property type="entry name" value="Integrase_cat-core"/>
</dbReference>
<dbReference type="InterPro" id="IPR012337">
    <property type="entry name" value="RNaseH-like_sf"/>
</dbReference>